<evidence type="ECO:0000256" key="1">
    <source>
        <dbReference type="ARBA" id="ARBA00004651"/>
    </source>
</evidence>
<dbReference type="GO" id="GO:0050916">
    <property type="term" value="P:sensory perception of sweet taste"/>
    <property type="evidence" value="ECO:0007669"/>
    <property type="project" value="UniProtKB-ARBA"/>
</dbReference>
<keyword evidence="6 8" id="KW-0472">Membrane</keyword>
<proteinExistence type="inferred from homology"/>
<evidence type="ECO:0000256" key="7">
    <source>
        <dbReference type="ARBA" id="ARBA00023170"/>
    </source>
</evidence>
<evidence type="ECO:0000256" key="2">
    <source>
        <dbReference type="ARBA" id="ARBA00005327"/>
    </source>
</evidence>
<organism evidence="9 10">
    <name type="scientific">Aphidius gifuensis</name>
    <name type="common">Parasitoid wasp</name>
    <dbReference type="NCBI Taxonomy" id="684658"/>
    <lineage>
        <taxon>Eukaryota</taxon>
        <taxon>Metazoa</taxon>
        <taxon>Ecdysozoa</taxon>
        <taxon>Arthropoda</taxon>
        <taxon>Hexapoda</taxon>
        <taxon>Insecta</taxon>
        <taxon>Pterygota</taxon>
        <taxon>Neoptera</taxon>
        <taxon>Endopterygota</taxon>
        <taxon>Hymenoptera</taxon>
        <taxon>Apocrita</taxon>
        <taxon>Ichneumonoidea</taxon>
        <taxon>Braconidae</taxon>
        <taxon>Aphidiinae</taxon>
        <taxon>Aphidius</taxon>
    </lineage>
</organism>
<dbReference type="OrthoDB" id="5800391at2759"/>
<dbReference type="AlphaFoldDB" id="A0A835CUR7"/>
<name>A0A835CUR7_APHGI</name>
<dbReference type="Pfam" id="PF06151">
    <property type="entry name" value="Trehalose_recp"/>
    <property type="match status" value="1"/>
</dbReference>
<evidence type="ECO:0000256" key="8">
    <source>
        <dbReference type="SAM" id="Phobius"/>
    </source>
</evidence>
<comment type="subcellular location">
    <subcellularLocation>
        <location evidence="1">Cell membrane</location>
        <topology evidence="1">Multi-pass membrane protein</topology>
    </subcellularLocation>
</comment>
<dbReference type="Proteomes" id="UP000639338">
    <property type="component" value="Unassembled WGS sequence"/>
</dbReference>
<evidence type="ECO:0000256" key="3">
    <source>
        <dbReference type="ARBA" id="ARBA00022475"/>
    </source>
</evidence>
<gene>
    <name evidence="9" type="ORF">HCN44_010230</name>
</gene>
<dbReference type="GO" id="GO:0008527">
    <property type="term" value="F:taste receptor activity"/>
    <property type="evidence" value="ECO:0007669"/>
    <property type="project" value="InterPro"/>
</dbReference>
<evidence type="ECO:0000256" key="5">
    <source>
        <dbReference type="ARBA" id="ARBA00022989"/>
    </source>
</evidence>
<evidence type="ECO:0000256" key="6">
    <source>
        <dbReference type="ARBA" id="ARBA00023136"/>
    </source>
</evidence>
<keyword evidence="5 8" id="KW-1133">Transmembrane helix</keyword>
<comment type="caution">
    <text evidence="9">The sequence shown here is derived from an EMBL/GenBank/DDBJ whole genome shotgun (WGS) entry which is preliminary data.</text>
</comment>
<keyword evidence="4 8" id="KW-0812">Transmembrane</keyword>
<evidence type="ECO:0000313" key="10">
    <source>
        <dbReference type="Proteomes" id="UP000639338"/>
    </source>
</evidence>
<sequence>MQITLEGRAGALAQDNSSPVVQVWSLYALSLIADSSGPIYRGYIEPTLSVVLTLLLNVSFSYVDIYQCIGKLLSAQQLVLNCKVHTSSISMARSSFLCACDYKLFVGIVGCIIRTMGTFTWNFCDLLIILVSIGLAERYKNLNEDVRFKVSNNPTERINWLKIKNKYVIMNELVKEADNIVSPLILISCCMNVYQICVHSSEGIRSVTTETNISMYHFYTFFFLIFRTIAVVLSTARIDDESNYALSIFARCHPSVFIIEVVWIQQQLSIDKVSFTAMKFFSITRKFILTVSMNLYFHNYIDLTFFLITLISDRWDNYHI</sequence>
<dbReference type="EMBL" id="JACMRX010000003">
    <property type="protein sequence ID" value="KAF7993635.1"/>
    <property type="molecule type" value="Genomic_DNA"/>
</dbReference>
<protein>
    <recommendedName>
        <fullName evidence="11">Gustatory receptor</fullName>
    </recommendedName>
</protein>
<keyword evidence="10" id="KW-1185">Reference proteome</keyword>
<keyword evidence="7" id="KW-0675">Receptor</keyword>
<feature type="transmembrane region" description="Helical" evidence="8">
    <location>
        <begin position="287"/>
        <end position="311"/>
    </location>
</feature>
<accession>A0A835CUR7</accession>
<keyword evidence="3" id="KW-1003">Cell membrane</keyword>
<dbReference type="PANTHER" id="PTHR21421">
    <property type="entry name" value="GUSTATORY RECEPTOR"/>
    <property type="match status" value="1"/>
</dbReference>
<reference evidence="9 10" key="1">
    <citation type="submission" date="2020-08" db="EMBL/GenBank/DDBJ databases">
        <title>Aphidius gifuensis genome sequencing and assembly.</title>
        <authorList>
            <person name="Du Z."/>
        </authorList>
    </citation>
    <scope>NUCLEOTIDE SEQUENCE [LARGE SCALE GENOMIC DNA]</scope>
    <source>
        <strain evidence="9">YNYX2018</strain>
        <tissue evidence="9">Adults</tissue>
    </source>
</reference>
<dbReference type="GO" id="GO:0005886">
    <property type="term" value="C:plasma membrane"/>
    <property type="evidence" value="ECO:0007669"/>
    <property type="project" value="UniProtKB-SubCell"/>
</dbReference>
<comment type="similarity">
    <text evidence="2">Belongs to the insect chemoreceptor superfamily. Gustatory receptor (GR) family. Gr5a subfamily.</text>
</comment>
<feature type="transmembrane region" description="Helical" evidence="8">
    <location>
        <begin position="218"/>
        <end position="238"/>
    </location>
</feature>
<evidence type="ECO:0000313" key="9">
    <source>
        <dbReference type="EMBL" id="KAF7993635.1"/>
    </source>
</evidence>
<dbReference type="PANTHER" id="PTHR21421:SF29">
    <property type="entry name" value="GUSTATORY RECEPTOR 5A FOR TREHALOSE-RELATED"/>
    <property type="match status" value="1"/>
</dbReference>
<evidence type="ECO:0008006" key="11">
    <source>
        <dbReference type="Google" id="ProtNLM"/>
    </source>
</evidence>
<evidence type="ECO:0000256" key="4">
    <source>
        <dbReference type="ARBA" id="ARBA00022692"/>
    </source>
</evidence>
<dbReference type="InterPro" id="IPR009318">
    <property type="entry name" value="Gustatory_rcpt"/>
</dbReference>